<evidence type="ECO:0000313" key="2">
    <source>
        <dbReference type="Proteomes" id="UP000519158"/>
    </source>
</evidence>
<evidence type="ECO:0000313" key="1">
    <source>
        <dbReference type="EMBL" id="NOJ14018.1"/>
    </source>
</evidence>
<protein>
    <submittedName>
        <fullName evidence="1">Phosphatidylinositol kinase</fullName>
    </submittedName>
</protein>
<comment type="caution">
    <text evidence="1">The sequence shown here is derived from an EMBL/GenBank/DDBJ whole genome shotgun (WGS) entry which is preliminary data.</text>
</comment>
<dbReference type="Proteomes" id="UP000519158">
    <property type="component" value="Unassembled WGS sequence"/>
</dbReference>
<dbReference type="RefSeq" id="WP_171329591.1">
    <property type="nucleotide sequence ID" value="NZ_CAWPOP010000004.1"/>
</dbReference>
<organism evidence="1 2">
    <name type="scientific">Vibrio splendidus</name>
    <dbReference type="NCBI Taxonomy" id="29497"/>
    <lineage>
        <taxon>Bacteria</taxon>
        <taxon>Pseudomonadati</taxon>
        <taxon>Pseudomonadota</taxon>
        <taxon>Gammaproteobacteria</taxon>
        <taxon>Vibrionales</taxon>
        <taxon>Vibrionaceae</taxon>
        <taxon>Vibrio</taxon>
    </lineage>
</organism>
<gene>
    <name evidence="1" type="ORF">F0234_14740</name>
</gene>
<dbReference type="EMBL" id="VTXL01000012">
    <property type="protein sequence ID" value="NOJ14018.1"/>
    <property type="molecule type" value="Genomic_DNA"/>
</dbReference>
<keyword evidence="1" id="KW-0808">Transferase</keyword>
<dbReference type="GO" id="GO:0016301">
    <property type="term" value="F:kinase activity"/>
    <property type="evidence" value="ECO:0007669"/>
    <property type="project" value="UniProtKB-KW"/>
</dbReference>
<name>A0A7Y4D7A5_VIBSP</name>
<sequence>MNNQFVLMPFARNNDSNLIVGIEEVRRGNQCNCRCICCNTLVTARQADVNQWHFAHRTDDCGTSSECMFAPTTAIALILREQLPNLRSFHLDEFDFEDVDWIINAKVGGALLDAYASSGNGIASIAIEIPFANSKDANLEKWLSLVDIVLKIDTHAIATSLYSSGGKAKLYSPEQLFDLLLDNWNDWVYRFETTRHQIEKSEKITKSNSNKYEPVPIQEVVFQPSMAFSDACACCGVNRGSLGKGLLLCTGCVNKQVGSRFNNLTEMVRYYRK</sequence>
<proteinExistence type="predicted"/>
<reference evidence="1 2" key="1">
    <citation type="submission" date="2019-09" db="EMBL/GenBank/DDBJ databases">
        <title>Draft genome sequencing and comparative genomics of hatchery-associated Vibrios.</title>
        <authorList>
            <person name="Kehlet-Delgado H."/>
            <person name="Mueller R.S."/>
        </authorList>
    </citation>
    <scope>NUCLEOTIDE SEQUENCE [LARGE SCALE GENOMIC DNA]</scope>
    <source>
        <strain evidence="1 2">99-70-13A3</strain>
    </source>
</reference>
<keyword evidence="1" id="KW-0418">Kinase</keyword>
<accession>A0A7Y4D7A5</accession>
<dbReference type="AlphaFoldDB" id="A0A7Y4D7A5"/>